<organism evidence="3 4">
    <name type="scientific">Brenthis ino</name>
    <name type="common">lesser marbled fritillary</name>
    <dbReference type="NCBI Taxonomy" id="405034"/>
    <lineage>
        <taxon>Eukaryota</taxon>
        <taxon>Metazoa</taxon>
        <taxon>Ecdysozoa</taxon>
        <taxon>Arthropoda</taxon>
        <taxon>Hexapoda</taxon>
        <taxon>Insecta</taxon>
        <taxon>Pterygota</taxon>
        <taxon>Neoptera</taxon>
        <taxon>Endopterygota</taxon>
        <taxon>Lepidoptera</taxon>
        <taxon>Glossata</taxon>
        <taxon>Ditrysia</taxon>
        <taxon>Papilionoidea</taxon>
        <taxon>Nymphalidae</taxon>
        <taxon>Heliconiinae</taxon>
        <taxon>Argynnini</taxon>
        <taxon>Brenthis</taxon>
    </lineage>
</organism>
<gene>
    <name evidence="3" type="ORF">BINO364_LOCUS15757</name>
</gene>
<feature type="compositionally biased region" description="Low complexity" evidence="1">
    <location>
        <begin position="69"/>
        <end position="80"/>
    </location>
</feature>
<evidence type="ECO:0000256" key="1">
    <source>
        <dbReference type="SAM" id="MobiDB-lite"/>
    </source>
</evidence>
<protein>
    <submittedName>
        <fullName evidence="3">Uncharacterized protein</fullName>
    </submittedName>
</protein>
<feature type="chain" id="PRO_5035421233" evidence="2">
    <location>
        <begin position="22"/>
        <end position="179"/>
    </location>
</feature>
<name>A0A8J9V3T5_9NEOP</name>
<evidence type="ECO:0000256" key="2">
    <source>
        <dbReference type="SAM" id="SignalP"/>
    </source>
</evidence>
<feature type="signal peptide" evidence="2">
    <location>
        <begin position="1"/>
        <end position="21"/>
    </location>
</feature>
<reference evidence="3" key="1">
    <citation type="submission" date="2021-12" db="EMBL/GenBank/DDBJ databases">
        <authorList>
            <person name="Martin H S."/>
        </authorList>
    </citation>
    <scope>NUCLEOTIDE SEQUENCE</scope>
</reference>
<accession>A0A8J9V3T5</accession>
<dbReference type="Proteomes" id="UP000838878">
    <property type="component" value="Chromosome 9"/>
</dbReference>
<evidence type="ECO:0000313" key="3">
    <source>
        <dbReference type="EMBL" id="CAH0730822.1"/>
    </source>
</evidence>
<feature type="region of interest" description="Disordered" evidence="1">
    <location>
        <begin position="34"/>
        <end position="81"/>
    </location>
</feature>
<feature type="compositionally biased region" description="Polar residues" evidence="1">
    <location>
        <begin position="35"/>
        <end position="62"/>
    </location>
</feature>
<feature type="region of interest" description="Disordered" evidence="1">
    <location>
        <begin position="141"/>
        <end position="179"/>
    </location>
</feature>
<dbReference type="AlphaFoldDB" id="A0A8J9V3T5"/>
<keyword evidence="4" id="KW-1185">Reference proteome</keyword>
<keyword evidence="2" id="KW-0732">Signal</keyword>
<feature type="compositionally biased region" description="Low complexity" evidence="1">
    <location>
        <begin position="145"/>
        <end position="170"/>
    </location>
</feature>
<evidence type="ECO:0000313" key="4">
    <source>
        <dbReference type="Proteomes" id="UP000838878"/>
    </source>
</evidence>
<feature type="non-terminal residue" evidence="3">
    <location>
        <position position="179"/>
    </location>
</feature>
<proteinExistence type="predicted"/>
<dbReference type="EMBL" id="OV170229">
    <property type="protein sequence ID" value="CAH0730822.1"/>
    <property type="molecule type" value="Genomic_DNA"/>
</dbReference>
<sequence length="179" mass="19751">MLGRYSVLYLLVVDCSGVAQSGATWRLQATDRSKSPASTLLRPSSSATRPARDTQSASSWSNTRDLTRAARQTTAAPTDDIPVFDRNKVSLDFPGSLFGPSVSLLIRTTKILGDVVQNTAVRYQSFLRLFRPLFRGQFEIKGLDPPTTTTTRRPTTTRTTTTTTTPAPATQDNEINRRR</sequence>
<dbReference type="OrthoDB" id="8197466at2759"/>